<evidence type="ECO:0000313" key="3">
    <source>
        <dbReference type="Proteomes" id="UP001499930"/>
    </source>
</evidence>
<feature type="transmembrane region" description="Helical" evidence="1">
    <location>
        <begin position="39"/>
        <end position="58"/>
    </location>
</feature>
<protein>
    <submittedName>
        <fullName evidence="2">Uncharacterized protein</fullName>
    </submittedName>
</protein>
<keyword evidence="1" id="KW-1133">Transmembrane helix</keyword>
<dbReference type="EMBL" id="BAAAWD010000015">
    <property type="protein sequence ID" value="GAA3026539.1"/>
    <property type="molecule type" value="Genomic_DNA"/>
</dbReference>
<sequence>MKWVVLILAVASVTTIAIALVLRGDGDPEVLYWSRMLTSMGLMAFAGAAVLFSTHLFLKKEKDRKKL</sequence>
<dbReference type="Proteomes" id="UP001499930">
    <property type="component" value="Unassembled WGS sequence"/>
</dbReference>
<accession>A0ABP6L248</accession>
<keyword evidence="1" id="KW-0812">Transmembrane</keyword>
<reference evidence="3" key="1">
    <citation type="journal article" date="2019" name="Int. J. Syst. Evol. Microbiol.">
        <title>The Global Catalogue of Microorganisms (GCM) 10K type strain sequencing project: providing services to taxonomists for standard genome sequencing and annotation.</title>
        <authorList>
            <consortium name="The Broad Institute Genomics Platform"/>
            <consortium name="The Broad Institute Genome Sequencing Center for Infectious Disease"/>
            <person name="Wu L."/>
            <person name="Ma J."/>
        </authorList>
    </citation>
    <scope>NUCLEOTIDE SEQUENCE [LARGE SCALE GENOMIC DNA]</scope>
    <source>
        <strain evidence="3">JCM 3106</strain>
    </source>
</reference>
<name>A0ABP6L248_9ACTN</name>
<dbReference type="RefSeq" id="WP_344901571.1">
    <property type="nucleotide sequence ID" value="NZ_BAAAWD010000015.1"/>
</dbReference>
<organism evidence="2 3">
    <name type="scientific">Streptosporangium longisporum</name>
    <dbReference type="NCBI Taxonomy" id="46187"/>
    <lineage>
        <taxon>Bacteria</taxon>
        <taxon>Bacillati</taxon>
        <taxon>Actinomycetota</taxon>
        <taxon>Actinomycetes</taxon>
        <taxon>Streptosporangiales</taxon>
        <taxon>Streptosporangiaceae</taxon>
        <taxon>Streptosporangium</taxon>
    </lineage>
</organism>
<proteinExistence type="predicted"/>
<gene>
    <name evidence="2" type="ORF">GCM10017559_60590</name>
</gene>
<evidence type="ECO:0000313" key="2">
    <source>
        <dbReference type="EMBL" id="GAA3026539.1"/>
    </source>
</evidence>
<keyword evidence="1" id="KW-0472">Membrane</keyword>
<comment type="caution">
    <text evidence="2">The sequence shown here is derived from an EMBL/GenBank/DDBJ whole genome shotgun (WGS) entry which is preliminary data.</text>
</comment>
<keyword evidence="3" id="KW-1185">Reference proteome</keyword>
<evidence type="ECO:0000256" key="1">
    <source>
        <dbReference type="SAM" id="Phobius"/>
    </source>
</evidence>